<feature type="transmembrane region" description="Helical" evidence="6">
    <location>
        <begin position="525"/>
        <end position="542"/>
    </location>
</feature>
<evidence type="ECO:0000256" key="6">
    <source>
        <dbReference type="SAM" id="Phobius"/>
    </source>
</evidence>
<feature type="transmembrane region" description="Helical" evidence="6">
    <location>
        <begin position="634"/>
        <end position="658"/>
    </location>
</feature>
<dbReference type="Proteomes" id="UP000473525">
    <property type="component" value="Unassembled WGS sequence"/>
</dbReference>
<feature type="transmembrane region" description="Helical" evidence="6">
    <location>
        <begin position="592"/>
        <end position="613"/>
    </location>
</feature>
<dbReference type="InterPro" id="IPR050545">
    <property type="entry name" value="Mycobact_MmpL"/>
</dbReference>
<protein>
    <submittedName>
        <fullName evidence="8">MMPL family transporter</fullName>
    </submittedName>
</protein>
<dbReference type="Pfam" id="PF03176">
    <property type="entry name" value="MMPL"/>
    <property type="match status" value="2"/>
</dbReference>
<reference evidence="8 9" key="1">
    <citation type="submission" date="2019-12" db="EMBL/GenBank/DDBJ databases">
        <authorList>
            <person name="Huq M.A."/>
        </authorList>
    </citation>
    <scope>NUCLEOTIDE SEQUENCE [LARGE SCALE GENOMIC DNA]</scope>
    <source>
        <strain evidence="8 9">MAH-18</strain>
    </source>
</reference>
<dbReference type="PANTHER" id="PTHR33406:SF13">
    <property type="entry name" value="MEMBRANE PROTEIN YDFJ"/>
    <property type="match status" value="1"/>
</dbReference>
<sequence length="723" mass="75128">MGNPLTAVPMRAARWSALHPWSAILAWVAFVAFAVGLAIAIPTQETTDADYRVGESGRADALVAEAGFDPTDTENILITARAGALGDDGAAAAQAIVDAARTADGVVEVSDPQPSADGSALLVSAEVDGEDPAPLVAATQDVAAAYPGLDIRESGDLTLDEAISDQVGEDLSSAEVISLPVTLVLMLLAFGALIAAGIPVLLAATSVAATIGLMAPLSHLVPADESVSSMIVLIGMAVGVDYSLFYLKREREERAKGRTTLEAVEIAAQTSGHSILVSGGAVIASMAGLFLVGDATFNSLAVASILVVAVAVLGSITVLPALLVKLGRWSDRPRVPLLWRLNRRIGRGGISSRLLGPVIRHPLAALLAASVVIIGLAIPALTMKTHSATLDTLPQTIPEVQTIKAISADFPADAGASARVVVRADAGDRQQVGAALEDLADRAAATGDFVAASGGVEVSDDGRTSVLTLGMPYDETDDRVPAAVEEMRADLVPASLGDLPDGTEHVVGGGAAEDVDFSHKQQGRLAMVIGFVLLLTMLIMVLTFRSVPLAIVSTVLNLASVGAAFGMIVLVFQQGWFSGTLDFTSPGFVINWIPLFVLVVLVGLSMDYHVFVLSRIREHVESGLPTRLAVRQGVADTAGVVTSAAAVMVSVFAIFATLSMMEMKMMGVGLSAAILIDATLIRLVMLPAILVLLGDRVWWPWRPPRPTGQRVVEPEQGYAAVSA</sequence>
<feature type="transmembrane region" description="Helical" evidence="6">
    <location>
        <begin position="183"/>
        <end position="215"/>
    </location>
</feature>
<dbReference type="EMBL" id="WSEK01000004">
    <property type="protein sequence ID" value="MVQ48226.1"/>
    <property type="molecule type" value="Genomic_DNA"/>
</dbReference>
<feature type="transmembrane region" description="Helical" evidence="6">
    <location>
        <begin position="227"/>
        <end position="247"/>
    </location>
</feature>
<dbReference type="PANTHER" id="PTHR33406">
    <property type="entry name" value="MEMBRANE PROTEIN MJ1562-RELATED"/>
    <property type="match status" value="1"/>
</dbReference>
<feature type="domain" description="Membrane transport protein MMPL" evidence="7">
    <location>
        <begin position="393"/>
        <end position="706"/>
    </location>
</feature>
<dbReference type="AlphaFoldDB" id="A0A6L6XNQ4"/>
<organism evidence="8 9">
    <name type="scientific">Nocardioides agri</name>
    <dbReference type="NCBI Taxonomy" id="2682843"/>
    <lineage>
        <taxon>Bacteria</taxon>
        <taxon>Bacillati</taxon>
        <taxon>Actinomycetota</taxon>
        <taxon>Actinomycetes</taxon>
        <taxon>Propionibacteriales</taxon>
        <taxon>Nocardioidaceae</taxon>
        <taxon>Nocardioides</taxon>
    </lineage>
</organism>
<feature type="transmembrane region" description="Helical" evidence="6">
    <location>
        <begin position="670"/>
        <end position="693"/>
    </location>
</feature>
<keyword evidence="4 6" id="KW-1133">Transmembrane helix</keyword>
<feature type="transmembrane region" description="Helical" evidence="6">
    <location>
        <begin position="299"/>
        <end position="324"/>
    </location>
</feature>
<name>A0A6L6XNQ4_9ACTN</name>
<comment type="caution">
    <text evidence="8">The sequence shown here is derived from an EMBL/GenBank/DDBJ whole genome shotgun (WGS) entry which is preliminary data.</text>
</comment>
<evidence type="ECO:0000259" key="7">
    <source>
        <dbReference type="Pfam" id="PF03176"/>
    </source>
</evidence>
<dbReference type="SUPFAM" id="SSF82866">
    <property type="entry name" value="Multidrug efflux transporter AcrB transmembrane domain"/>
    <property type="match status" value="2"/>
</dbReference>
<evidence type="ECO:0000256" key="2">
    <source>
        <dbReference type="ARBA" id="ARBA00022475"/>
    </source>
</evidence>
<evidence type="ECO:0000313" key="8">
    <source>
        <dbReference type="EMBL" id="MVQ48226.1"/>
    </source>
</evidence>
<evidence type="ECO:0000256" key="4">
    <source>
        <dbReference type="ARBA" id="ARBA00022989"/>
    </source>
</evidence>
<feature type="domain" description="Membrane transport protein MMPL" evidence="7">
    <location>
        <begin position="63"/>
        <end position="341"/>
    </location>
</feature>
<evidence type="ECO:0000256" key="5">
    <source>
        <dbReference type="ARBA" id="ARBA00023136"/>
    </source>
</evidence>
<keyword evidence="5 6" id="KW-0472">Membrane</keyword>
<evidence type="ECO:0000256" key="3">
    <source>
        <dbReference type="ARBA" id="ARBA00022692"/>
    </source>
</evidence>
<dbReference type="GO" id="GO:0005886">
    <property type="term" value="C:plasma membrane"/>
    <property type="evidence" value="ECO:0007669"/>
    <property type="project" value="UniProtKB-SubCell"/>
</dbReference>
<keyword evidence="2" id="KW-1003">Cell membrane</keyword>
<feature type="transmembrane region" description="Helical" evidence="6">
    <location>
        <begin position="363"/>
        <end position="381"/>
    </location>
</feature>
<feature type="transmembrane region" description="Helical" evidence="6">
    <location>
        <begin position="275"/>
        <end position="293"/>
    </location>
</feature>
<proteinExistence type="predicted"/>
<dbReference type="Gene3D" id="1.20.1640.10">
    <property type="entry name" value="Multidrug efflux transporter AcrB transmembrane domain"/>
    <property type="match status" value="2"/>
</dbReference>
<feature type="transmembrane region" description="Helical" evidence="6">
    <location>
        <begin position="549"/>
        <end position="572"/>
    </location>
</feature>
<evidence type="ECO:0000256" key="1">
    <source>
        <dbReference type="ARBA" id="ARBA00004651"/>
    </source>
</evidence>
<accession>A0A6L6XNQ4</accession>
<dbReference type="InterPro" id="IPR004869">
    <property type="entry name" value="MMPL_dom"/>
</dbReference>
<keyword evidence="9" id="KW-1185">Reference proteome</keyword>
<comment type="subcellular location">
    <subcellularLocation>
        <location evidence="1">Cell membrane</location>
        <topology evidence="1">Multi-pass membrane protein</topology>
    </subcellularLocation>
</comment>
<gene>
    <name evidence="8" type="ORF">GON03_03465</name>
</gene>
<keyword evidence="3 6" id="KW-0812">Transmembrane</keyword>
<feature type="transmembrane region" description="Helical" evidence="6">
    <location>
        <begin position="20"/>
        <end position="41"/>
    </location>
</feature>
<evidence type="ECO:0000313" key="9">
    <source>
        <dbReference type="Proteomes" id="UP000473525"/>
    </source>
</evidence>